<protein>
    <recommendedName>
        <fullName evidence="3">thiamine phosphate synthase</fullName>
        <ecNumber evidence="3">2.5.1.3</ecNumber>
    </recommendedName>
</protein>
<comment type="catalytic activity">
    <reaction evidence="10">
        <text>2-[(2R,5Z)-2-carboxy-4-methylthiazol-5(2H)-ylidene]ethyl phosphate + 4-amino-2-methyl-5-(diphosphooxymethyl)pyrimidine + 2 H(+) = thiamine phosphate + CO2 + diphosphate</text>
        <dbReference type="Rhea" id="RHEA:47844"/>
        <dbReference type="ChEBI" id="CHEBI:15378"/>
        <dbReference type="ChEBI" id="CHEBI:16526"/>
        <dbReference type="ChEBI" id="CHEBI:33019"/>
        <dbReference type="ChEBI" id="CHEBI:37575"/>
        <dbReference type="ChEBI" id="CHEBI:57841"/>
        <dbReference type="ChEBI" id="CHEBI:62899"/>
        <dbReference type="EC" id="2.5.1.3"/>
    </reaction>
</comment>
<keyword evidence="5" id="KW-0479">Metal-binding</keyword>
<evidence type="ECO:0000256" key="7">
    <source>
        <dbReference type="ARBA" id="ARBA00022977"/>
    </source>
</evidence>
<dbReference type="Gene3D" id="3.20.20.70">
    <property type="entry name" value="Aldolase class I"/>
    <property type="match status" value="1"/>
</dbReference>
<feature type="domain" description="Thiamine phosphate synthase/TenI" evidence="11">
    <location>
        <begin position="2"/>
        <end position="129"/>
    </location>
</feature>
<dbReference type="UniPathway" id="UPA00060">
    <property type="reaction ID" value="UER00141"/>
</dbReference>
<comment type="catalytic activity">
    <reaction evidence="9">
        <text>2-(2-carboxy-4-methylthiazol-5-yl)ethyl phosphate + 4-amino-2-methyl-5-(diphosphooxymethyl)pyrimidine + 2 H(+) = thiamine phosphate + CO2 + diphosphate</text>
        <dbReference type="Rhea" id="RHEA:47848"/>
        <dbReference type="ChEBI" id="CHEBI:15378"/>
        <dbReference type="ChEBI" id="CHEBI:16526"/>
        <dbReference type="ChEBI" id="CHEBI:33019"/>
        <dbReference type="ChEBI" id="CHEBI:37575"/>
        <dbReference type="ChEBI" id="CHEBI:57841"/>
        <dbReference type="ChEBI" id="CHEBI:62890"/>
        <dbReference type="EC" id="2.5.1.3"/>
    </reaction>
</comment>
<dbReference type="PANTHER" id="PTHR20857:SF15">
    <property type="entry name" value="THIAMINE-PHOSPHATE SYNTHASE"/>
    <property type="match status" value="1"/>
</dbReference>
<evidence type="ECO:0000256" key="5">
    <source>
        <dbReference type="ARBA" id="ARBA00022723"/>
    </source>
</evidence>
<feature type="non-terminal residue" evidence="12">
    <location>
        <position position="1"/>
    </location>
</feature>
<dbReference type="NCBIfam" id="TIGR00693">
    <property type="entry name" value="thiE"/>
    <property type="match status" value="1"/>
</dbReference>
<comment type="pathway">
    <text evidence="2">Cofactor biosynthesis; thiamine diphosphate biosynthesis; thiamine phosphate from 4-amino-2-methyl-5-diphosphomethylpyrimidine and 4-methyl-5-(2-phosphoethyl)-thiazole: step 1/1.</text>
</comment>
<dbReference type="InterPro" id="IPR036206">
    <property type="entry name" value="ThiamineP_synth_sf"/>
</dbReference>
<evidence type="ECO:0000256" key="2">
    <source>
        <dbReference type="ARBA" id="ARBA00005165"/>
    </source>
</evidence>
<comment type="catalytic activity">
    <reaction evidence="8">
        <text>4-methyl-5-(2-phosphooxyethyl)-thiazole + 4-amino-2-methyl-5-(diphosphooxymethyl)pyrimidine + H(+) = thiamine phosphate + diphosphate</text>
        <dbReference type="Rhea" id="RHEA:22328"/>
        <dbReference type="ChEBI" id="CHEBI:15378"/>
        <dbReference type="ChEBI" id="CHEBI:33019"/>
        <dbReference type="ChEBI" id="CHEBI:37575"/>
        <dbReference type="ChEBI" id="CHEBI:57841"/>
        <dbReference type="ChEBI" id="CHEBI:58296"/>
        <dbReference type="EC" id="2.5.1.3"/>
    </reaction>
</comment>
<keyword evidence="6" id="KW-0460">Magnesium</keyword>
<dbReference type="PANTHER" id="PTHR20857">
    <property type="entry name" value="THIAMINE-PHOSPHATE PYROPHOSPHORYLASE"/>
    <property type="match status" value="1"/>
</dbReference>
<evidence type="ECO:0000313" key="12">
    <source>
        <dbReference type="EMBL" id="EKC58039.1"/>
    </source>
</evidence>
<dbReference type="EMBL" id="AJWY01009549">
    <property type="protein sequence ID" value="EKC58039.1"/>
    <property type="molecule type" value="Genomic_DNA"/>
</dbReference>
<evidence type="ECO:0000256" key="3">
    <source>
        <dbReference type="ARBA" id="ARBA00012830"/>
    </source>
</evidence>
<keyword evidence="4" id="KW-0808">Transferase</keyword>
<evidence type="ECO:0000256" key="4">
    <source>
        <dbReference type="ARBA" id="ARBA00022679"/>
    </source>
</evidence>
<dbReference type="InterPro" id="IPR013785">
    <property type="entry name" value="Aldolase_TIM"/>
</dbReference>
<dbReference type="AlphaFoldDB" id="K1SRL6"/>
<accession>K1SRL6</accession>
<gene>
    <name evidence="12" type="ORF">LEA_14064</name>
</gene>
<evidence type="ECO:0000259" key="11">
    <source>
        <dbReference type="Pfam" id="PF02581"/>
    </source>
</evidence>
<evidence type="ECO:0000256" key="9">
    <source>
        <dbReference type="ARBA" id="ARBA00047851"/>
    </source>
</evidence>
<dbReference type="InterPro" id="IPR034291">
    <property type="entry name" value="TMP_synthase"/>
</dbReference>
<organism evidence="12">
    <name type="scientific">human gut metagenome</name>
    <dbReference type="NCBI Taxonomy" id="408170"/>
    <lineage>
        <taxon>unclassified sequences</taxon>
        <taxon>metagenomes</taxon>
        <taxon>organismal metagenomes</taxon>
    </lineage>
</organism>
<dbReference type="InterPro" id="IPR022998">
    <property type="entry name" value="ThiamineP_synth_TenI"/>
</dbReference>
<dbReference type="CDD" id="cd00564">
    <property type="entry name" value="TMP_TenI"/>
    <property type="match status" value="1"/>
</dbReference>
<dbReference type="GO" id="GO:0009229">
    <property type="term" value="P:thiamine diphosphate biosynthetic process"/>
    <property type="evidence" value="ECO:0007669"/>
    <property type="project" value="UniProtKB-UniPathway"/>
</dbReference>
<dbReference type="EC" id="2.5.1.3" evidence="3"/>
<evidence type="ECO:0000256" key="8">
    <source>
        <dbReference type="ARBA" id="ARBA00047334"/>
    </source>
</evidence>
<evidence type="ECO:0000256" key="1">
    <source>
        <dbReference type="ARBA" id="ARBA00001946"/>
    </source>
</evidence>
<evidence type="ECO:0000256" key="10">
    <source>
        <dbReference type="ARBA" id="ARBA00047883"/>
    </source>
</evidence>
<dbReference type="SUPFAM" id="SSF51391">
    <property type="entry name" value="Thiamin phosphate synthase"/>
    <property type="match status" value="1"/>
</dbReference>
<evidence type="ECO:0000256" key="6">
    <source>
        <dbReference type="ARBA" id="ARBA00022842"/>
    </source>
</evidence>
<comment type="cofactor">
    <cofactor evidence="1">
        <name>Mg(2+)</name>
        <dbReference type="ChEBI" id="CHEBI:18420"/>
    </cofactor>
</comment>
<name>K1SRL6_9ZZZZ</name>
<dbReference type="GO" id="GO:0009228">
    <property type="term" value="P:thiamine biosynthetic process"/>
    <property type="evidence" value="ECO:0007669"/>
    <property type="project" value="UniProtKB-KW"/>
</dbReference>
<proteinExistence type="predicted"/>
<comment type="caution">
    <text evidence="12">The sequence shown here is derived from an EMBL/GenBank/DDBJ whole genome shotgun (WGS) entry which is preliminary data.</text>
</comment>
<keyword evidence="7" id="KW-0784">Thiamine biosynthesis</keyword>
<reference evidence="12" key="1">
    <citation type="journal article" date="2013" name="Environ. Microbiol.">
        <title>Microbiota from the distal guts of lean and obese adolescents exhibit partial functional redundancy besides clear differences in community structure.</title>
        <authorList>
            <person name="Ferrer M."/>
            <person name="Ruiz A."/>
            <person name="Lanza F."/>
            <person name="Haange S.B."/>
            <person name="Oberbach A."/>
            <person name="Till H."/>
            <person name="Bargiela R."/>
            <person name="Campoy C."/>
            <person name="Segura M.T."/>
            <person name="Richter M."/>
            <person name="von Bergen M."/>
            <person name="Seifert J."/>
            <person name="Suarez A."/>
        </authorList>
    </citation>
    <scope>NUCLEOTIDE SEQUENCE</scope>
</reference>
<dbReference type="Pfam" id="PF02581">
    <property type="entry name" value="TMP-TENI"/>
    <property type="match status" value="1"/>
</dbReference>
<dbReference type="GO" id="GO:0046872">
    <property type="term" value="F:metal ion binding"/>
    <property type="evidence" value="ECO:0007669"/>
    <property type="project" value="UniProtKB-KW"/>
</dbReference>
<sequence length="149" mass="14962">CHFRHVPFVIDDNVEVALAAGADGVHVGQSDMAAKRARALLGPDKILGVSAHNAAEALAAQADGADYLGCGAAFVTGTKLDAHPVTAETMRAVTAAVNIPVVAIGGIDAANLLQLQGRGLAGVAVVSAIFAQADPCAASRELCRLAGQL</sequence>
<dbReference type="GO" id="GO:0005737">
    <property type="term" value="C:cytoplasm"/>
    <property type="evidence" value="ECO:0007669"/>
    <property type="project" value="TreeGrafter"/>
</dbReference>
<dbReference type="GO" id="GO:0004789">
    <property type="term" value="F:thiamine-phosphate diphosphorylase activity"/>
    <property type="evidence" value="ECO:0007669"/>
    <property type="project" value="UniProtKB-EC"/>
</dbReference>